<dbReference type="Gene3D" id="3.30.60.20">
    <property type="match status" value="1"/>
</dbReference>
<feature type="compositionally biased region" description="Low complexity" evidence="12">
    <location>
        <begin position="1670"/>
        <end position="1684"/>
    </location>
</feature>
<dbReference type="GO" id="GO:0005524">
    <property type="term" value="F:ATP binding"/>
    <property type="evidence" value="ECO:0007669"/>
    <property type="project" value="UniProtKB-UniRule"/>
</dbReference>
<keyword evidence="3" id="KW-0963">Cytoplasm</keyword>
<dbReference type="GO" id="GO:0051015">
    <property type="term" value="F:actin filament binding"/>
    <property type="evidence" value="ECO:0007669"/>
    <property type="project" value="TreeGrafter"/>
</dbReference>
<dbReference type="SMART" id="SM00242">
    <property type="entry name" value="MYSc"/>
    <property type="match status" value="1"/>
</dbReference>
<dbReference type="SUPFAM" id="SSF48350">
    <property type="entry name" value="GTPase activation domain, GAP"/>
    <property type="match status" value="1"/>
</dbReference>
<evidence type="ECO:0000259" key="15">
    <source>
        <dbReference type="PROSITE" id="PS50238"/>
    </source>
</evidence>
<dbReference type="PROSITE" id="PS50238">
    <property type="entry name" value="RHOGAP"/>
    <property type="match status" value="1"/>
</dbReference>
<dbReference type="Gene3D" id="1.20.58.530">
    <property type="match status" value="1"/>
</dbReference>
<evidence type="ECO:0000256" key="9">
    <source>
        <dbReference type="ARBA" id="ARBA00023123"/>
    </source>
</evidence>
<dbReference type="InterPro" id="IPR001609">
    <property type="entry name" value="Myosin_head_motor_dom-like"/>
</dbReference>
<dbReference type="PROSITE" id="PS50081">
    <property type="entry name" value="ZF_DAG_PE_2"/>
    <property type="match status" value="1"/>
</dbReference>
<feature type="region of interest" description="Disordered" evidence="12">
    <location>
        <begin position="680"/>
        <end position="699"/>
    </location>
</feature>
<feature type="domain" description="Phorbol-ester/DAG-type" evidence="13">
    <location>
        <begin position="1336"/>
        <end position="1385"/>
    </location>
</feature>
<feature type="compositionally biased region" description="Polar residues" evidence="12">
    <location>
        <begin position="1152"/>
        <end position="1165"/>
    </location>
</feature>
<evidence type="ECO:0000256" key="1">
    <source>
        <dbReference type="ARBA" id="ARBA00004496"/>
    </source>
</evidence>
<dbReference type="Pfam" id="PF00063">
    <property type="entry name" value="Myosin_head"/>
    <property type="match status" value="2"/>
</dbReference>
<keyword evidence="9 11" id="KW-0518">Myosin</keyword>
<dbReference type="Pfam" id="PF00620">
    <property type="entry name" value="RhoGAP"/>
    <property type="match status" value="1"/>
</dbReference>
<evidence type="ECO:0000256" key="11">
    <source>
        <dbReference type="PROSITE-ProRule" id="PRU00782"/>
    </source>
</evidence>
<feature type="compositionally biased region" description="Polar residues" evidence="12">
    <location>
        <begin position="688"/>
        <end position="699"/>
    </location>
</feature>
<feature type="domain" description="Myosin motor" evidence="16">
    <location>
        <begin position="110"/>
        <end position="901"/>
    </location>
</feature>
<organism evidence="17 18">
    <name type="scientific">Oryzias melastigma</name>
    <name type="common">Marine medaka</name>
    <dbReference type="NCBI Taxonomy" id="30732"/>
    <lineage>
        <taxon>Eukaryota</taxon>
        <taxon>Metazoa</taxon>
        <taxon>Chordata</taxon>
        <taxon>Craniata</taxon>
        <taxon>Vertebrata</taxon>
        <taxon>Euteleostomi</taxon>
        <taxon>Actinopterygii</taxon>
        <taxon>Neopterygii</taxon>
        <taxon>Teleostei</taxon>
        <taxon>Neoteleostei</taxon>
        <taxon>Acanthomorphata</taxon>
        <taxon>Ovalentaria</taxon>
        <taxon>Atherinomorphae</taxon>
        <taxon>Beloniformes</taxon>
        <taxon>Adrianichthyidae</taxon>
        <taxon>Oryziinae</taxon>
        <taxon>Oryzias</taxon>
    </lineage>
</organism>
<dbReference type="GO" id="GO:0005884">
    <property type="term" value="C:actin filament"/>
    <property type="evidence" value="ECO:0007669"/>
    <property type="project" value="TreeGrafter"/>
</dbReference>
<dbReference type="SUPFAM" id="SSF54236">
    <property type="entry name" value="Ubiquitin-like"/>
    <property type="match status" value="1"/>
</dbReference>
<dbReference type="InterPro" id="IPR000159">
    <property type="entry name" value="RA_dom"/>
</dbReference>
<dbReference type="InterPro" id="IPR027417">
    <property type="entry name" value="P-loop_NTPase"/>
</dbReference>
<dbReference type="Gene3D" id="1.20.5.190">
    <property type="match status" value="1"/>
</dbReference>
<keyword evidence="11" id="KW-0009">Actin-binding</keyword>
<dbReference type="InterPro" id="IPR029071">
    <property type="entry name" value="Ubiquitin-like_domsf"/>
</dbReference>
<keyword evidence="4" id="KW-0479">Metal-binding</keyword>
<evidence type="ECO:0000256" key="6">
    <source>
        <dbReference type="ARBA" id="ARBA00022833"/>
    </source>
</evidence>
<dbReference type="PROSITE" id="PS00479">
    <property type="entry name" value="ZF_DAG_PE_1"/>
    <property type="match status" value="1"/>
</dbReference>
<keyword evidence="10 11" id="KW-0505">Motor protein</keyword>
<comment type="subcellular location">
    <subcellularLocation>
        <location evidence="1">Cytoplasm</location>
    </subcellularLocation>
</comment>
<dbReference type="Gene3D" id="1.10.10.820">
    <property type="match status" value="1"/>
</dbReference>
<dbReference type="SMART" id="SM00109">
    <property type="entry name" value="C1"/>
    <property type="match status" value="1"/>
</dbReference>
<feature type="compositionally biased region" description="Basic and acidic residues" evidence="12">
    <location>
        <begin position="1016"/>
        <end position="1025"/>
    </location>
</feature>
<keyword evidence="6" id="KW-0862">Zinc</keyword>
<dbReference type="InterPro" id="IPR008936">
    <property type="entry name" value="Rho_GTPase_activation_prot"/>
</dbReference>
<dbReference type="GO" id="GO:0005096">
    <property type="term" value="F:GTPase activator activity"/>
    <property type="evidence" value="ECO:0007669"/>
    <property type="project" value="InterPro"/>
</dbReference>
<evidence type="ECO:0000313" key="18">
    <source>
        <dbReference type="Proteomes" id="UP000646548"/>
    </source>
</evidence>
<dbReference type="PANTHER" id="PTHR46184:SF2">
    <property type="entry name" value="UNCONVENTIONAL MYOSIN-IXB"/>
    <property type="match status" value="1"/>
</dbReference>
<dbReference type="GO" id="GO:0035556">
    <property type="term" value="P:intracellular signal transduction"/>
    <property type="evidence" value="ECO:0007669"/>
    <property type="project" value="InterPro"/>
</dbReference>
<evidence type="ECO:0000256" key="5">
    <source>
        <dbReference type="ARBA" id="ARBA00022741"/>
    </source>
</evidence>
<dbReference type="GO" id="GO:0016887">
    <property type="term" value="F:ATP hydrolysis activity"/>
    <property type="evidence" value="ECO:0007669"/>
    <property type="project" value="TreeGrafter"/>
</dbReference>
<reference evidence="17" key="1">
    <citation type="journal article" name="BMC Genomics">
        <title>Long-read sequencing and de novo genome assembly of marine medaka (Oryzias melastigma).</title>
        <authorList>
            <person name="Liang P."/>
            <person name="Saqib H.S.A."/>
            <person name="Ni X."/>
            <person name="Shen Y."/>
        </authorList>
    </citation>
    <scope>NUCLEOTIDE SEQUENCE</scope>
    <source>
        <strain evidence="17">Bigg-433</strain>
    </source>
</reference>
<evidence type="ECO:0000256" key="8">
    <source>
        <dbReference type="ARBA" id="ARBA00023054"/>
    </source>
</evidence>
<feature type="compositionally biased region" description="Basic and acidic residues" evidence="12">
    <location>
        <begin position="1689"/>
        <end position="1707"/>
    </location>
</feature>
<dbReference type="Pfam" id="PF00788">
    <property type="entry name" value="RA"/>
    <property type="match status" value="1"/>
</dbReference>
<evidence type="ECO:0000259" key="13">
    <source>
        <dbReference type="PROSITE" id="PS50081"/>
    </source>
</evidence>
<dbReference type="Gene3D" id="3.40.850.10">
    <property type="entry name" value="Kinesin motor domain"/>
    <property type="match status" value="2"/>
</dbReference>
<dbReference type="PROSITE" id="PS51456">
    <property type="entry name" value="MYOSIN_MOTOR"/>
    <property type="match status" value="1"/>
</dbReference>
<dbReference type="GO" id="GO:0005737">
    <property type="term" value="C:cytoplasm"/>
    <property type="evidence" value="ECO:0007669"/>
    <property type="project" value="UniProtKB-SubCell"/>
</dbReference>
<feature type="binding site" evidence="11">
    <location>
        <begin position="204"/>
        <end position="211"/>
    </location>
    <ligand>
        <name>ATP</name>
        <dbReference type="ChEBI" id="CHEBI:30616"/>
    </ligand>
</feature>
<gene>
    <name evidence="17" type="ORF">FQA47_001898</name>
</gene>
<name>A0A834FH06_ORYME</name>
<dbReference type="Gene3D" id="1.20.120.720">
    <property type="entry name" value="Myosin VI head, motor domain, U50 subdomain"/>
    <property type="match status" value="1"/>
</dbReference>
<dbReference type="EMBL" id="WKFB01000147">
    <property type="protein sequence ID" value="KAF6733988.1"/>
    <property type="molecule type" value="Genomic_DNA"/>
</dbReference>
<keyword evidence="7 11" id="KW-0067">ATP-binding</keyword>
<dbReference type="Gene3D" id="1.10.555.10">
    <property type="entry name" value="Rho GTPase activation protein"/>
    <property type="match status" value="1"/>
</dbReference>
<protein>
    <submittedName>
        <fullName evidence="17">Unconventional myosin-IXb</fullName>
    </submittedName>
</protein>
<dbReference type="InterPro" id="IPR046987">
    <property type="entry name" value="Myo9"/>
</dbReference>
<dbReference type="Gene3D" id="6.20.240.20">
    <property type="match status" value="1"/>
</dbReference>
<feature type="region of interest" description="Disordered" evidence="12">
    <location>
        <begin position="962"/>
        <end position="1106"/>
    </location>
</feature>
<dbReference type="InterPro" id="IPR000198">
    <property type="entry name" value="RhoGAP_dom"/>
</dbReference>
<evidence type="ECO:0000259" key="14">
    <source>
        <dbReference type="PROSITE" id="PS50200"/>
    </source>
</evidence>
<proteinExistence type="inferred from homology"/>
<feature type="compositionally biased region" description="Basic and acidic residues" evidence="12">
    <location>
        <begin position="1066"/>
        <end position="1076"/>
    </location>
</feature>
<dbReference type="SUPFAM" id="SSF52540">
    <property type="entry name" value="P-loop containing nucleoside triphosphate hydrolases"/>
    <property type="match status" value="1"/>
</dbReference>
<dbReference type="PANTHER" id="PTHR46184">
    <property type="entry name" value="UNCONVENTIONAL MYOSIN-IXB-LIKE PROTEIN"/>
    <property type="match status" value="1"/>
</dbReference>
<dbReference type="SUPFAM" id="SSF57889">
    <property type="entry name" value="Cysteine-rich domain"/>
    <property type="match status" value="1"/>
</dbReference>
<feature type="compositionally biased region" description="Basic and acidic residues" evidence="12">
    <location>
        <begin position="1740"/>
        <end position="1751"/>
    </location>
</feature>
<keyword evidence="8" id="KW-0175">Coiled coil</keyword>
<dbReference type="GO" id="GO:0016459">
    <property type="term" value="C:myosin complex"/>
    <property type="evidence" value="ECO:0007669"/>
    <property type="project" value="UniProtKB-KW"/>
</dbReference>
<dbReference type="InterPro" id="IPR046349">
    <property type="entry name" value="C1-like_sf"/>
</dbReference>
<evidence type="ECO:0000259" key="16">
    <source>
        <dbReference type="PROSITE" id="PS51456"/>
    </source>
</evidence>
<feature type="region of interest" description="Actin-binding" evidence="11">
    <location>
        <begin position="783"/>
        <end position="805"/>
    </location>
</feature>
<dbReference type="GO" id="GO:0001726">
    <property type="term" value="C:ruffle"/>
    <property type="evidence" value="ECO:0007669"/>
    <property type="project" value="TreeGrafter"/>
</dbReference>
<evidence type="ECO:0000313" key="17">
    <source>
        <dbReference type="EMBL" id="KAF6733988.1"/>
    </source>
</evidence>
<dbReference type="Pfam" id="PF00130">
    <property type="entry name" value="C1_1"/>
    <property type="match status" value="1"/>
</dbReference>
<accession>A0A834FH06</accession>
<dbReference type="PRINTS" id="PR00193">
    <property type="entry name" value="MYOSINHEAVY"/>
</dbReference>
<evidence type="ECO:0000256" key="2">
    <source>
        <dbReference type="ARBA" id="ARBA00008314"/>
    </source>
</evidence>
<feature type="region of interest" description="Disordered" evidence="12">
    <location>
        <begin position="1658"/>
        <end position="1762"/>
    </location>
</feature>
<dbReference type="InterPro" id="IPR036961">
    <property type="entry name" value="Kinesin_motor_dom_sf"/>
</dbReference>
<dbReference type="GO" id="GO:0030027">
    <property type="term" value="C:lamellipodium"/>
    <property type="evidence" value="ECO:0007669"/>
    <property type="project" value="TreeGrafter"/>
</dbReference>
<dbReference type="Proteomes" id="UP000646548">
    <property type="component" value="Unassembled WGS sequence"/>
</dbReference>
<evidence type="ECO:0000256" key="3">
    <source>
        <dbReference type="ARBA" id="ARBA00022490"/>
    </source>
</evidence>
<dbReference type="SMART" id="SM00314">
    <property type="entry name" value="RA"/>
    <property type="match status" value="1"/>
</dbReference>
<feature type="domain" description="Ras-associating" evidence="14">
    <location>
        <begin position="12"/>
        <end position="108"/>
    </location>
</feature>
<comment type="caution">
    <text evidence="17">The sequence shown here is derived from an EMBL/GenBank/DDBJ whole genome shotgun (WGS) entry which is preliminary data.</text>
</comment>
<comment type="similarity">
    <text evidence="2 11">Belongs to the TRAFAC class myosin-kinesin ATPase superfamily. Myosin family.</text>
</comment>
<sequence>MSAAETPDPEEEARVVQIYLRQDTGAYCPIQVSARDTARSLIHNAVLTLGLKMNQAYSLLEVRESGSPETPLRPDERPLQRVLLWPPETQKWHPKSSGYFFILQGEGCEEDLDDLCDLPTVTERSVLEALRQRFYDRKIYTYISSILVAVNPNKYLPLYYNPKYVKMYENQPLGKLSPHIFAIADVSFRAMLSRQRNQCVLLSGETGSGKTESSRYLIHCLTALSQKTSSSGLDRTILGSGPVLEAFGNAKTAENNNSSRFGKFVQLNYLESGVIRGAVINKFFLEKSRVVSRDKEERNYHVFYYLLAGASKDEREQLHLLKTQDYLYLKQENLCLDDQEKLAQEYQRLHQAMEMVGFLASTKKLIFSVLSAILLLGNVTFSCPEDSPVLEVGPAEVIDTLSDLLKVTRERLVTTLTKRKIVNAHISAVSQYSLQEAVAARDSMAVSLYGALFDWIVFHINHAMLNKRDVEESVSCLSVGVVDMFGFENLRWNGFEQLCINYANEVLQHYSKQQIFRTQQEDYVSEGLVWTNVPFPDNSSCIQLFSRQPAGIFSVLDEESSSHKTANQTLMKKLAELQHSSSSFVSSSYAERTFVVQHFAGTVKYHIQEFKQRNSEHMRPDVVSLLRSSGRSFMHHLVASSQEALFRWGVLRATIRILAIFKYKARRRAELLAAKRRSSKTLRELTRRTSPGDQLSGTTLDFSFDHSDELPLDAFEDIFESYEIKKKNRGSRRKQIIPKNLMDLNSLQHTAGLTAHDRTSKSVFHPSVTASPPTVCAQFQTSLGKLMTTIENAEPFFIFCLRSNNQKKELHFEDKVVLEQMKNAGMLQMIHMNKSGYGAKYTFTEFLHKFRILFPKGTTATPQHITQLFQKMDLNGNAYQIGKTKVFLKEKERLQLQEALNKEVMRRIITLQRWFRTYLIRLHFLHKRDASLIIQRCWREFFEKHNRAATVIQTAWRSSMASSKLNHGNGDEHGSGTRPGRLSLPKKHLRKQQQVDVSPGRRPLPLPGDAPPTQRDLSRERREGRPPPPLSRPLSMPMGPQVDVGRRPDPPQSSAMGRLGEGGLTDESRPETQRKLDFRRKGKSMSADELSRVSSDGSDDSRSERADELDCFRFSLPFDVVHKKPQAPPQPPSTTPERAGFLSLFLKKKGNKSSPQAENSASKTVTLPAYSPRSLYPSNQNHGRPNPHPTIRISRATRALQWDSSLDREITDPKELLHLDEFLGNQVNDLRTRTNDLSVTEDIFLNATMEFRETIKSMYSLQTPQIGYKDLMMSYHNKVNTLGQGTKKTEISLVVNLFQSMLDGFIRGEIKRAESELPKTTKKGRKKEKCVDSPLDHLFSTYQVNIMQSCDLCGSYIWGMEKAYMCSACKLICHKKCLTKIITDCSTRCARQDDNVPGSMHFGVHVCVLTSQSNPVPKVVEMLLMHVELNGLYTEGIYRKSGSACQARELHQILEINPEEAQLENYPIHIITGLVKRWLRELPDPLMTYSLYTDFLHAVELPETSEKIKAVYQKVDELPPANYSTLERLIFHLVKVAKEEQHNKMTPSSLAIVFAPCILRLPNSDDPLLGIKDVPKTTLCVEILITEQLRRYNEKMKNIQQLEDAEALTVSQLKLKRQNTVLDQPSRLAVPHPESETVLIERLKSIKEQKTELACRLPEMDHDQSDSENLDSLSSLSSDSLDQLGVTDSEGKVHLKTQKPEPPHHPADLAQKVRHLVVQADSEQGALGSSGGSSSSSPPDSRRSRSFDHLDIPYIDEDEDQS</sequence>
<keyword evidence="5 11" id="KW-0547">Nucleotide-binding</keyword>
<evidence type="ECO:0000256" key="7">
    <source>
        <dbReference type="ARBA" id="ARBA00022840"/>
    </source>
</evidence>
<evidence type="ECO:0000256" key="10">
    <source>
        <dbReference type="ARBA" id="ARBA00023175"/>
    </source>
</evidence>
<dbReference type="GO" id="GO:0046872">
    <property type="term" value="F:metal ion binding"/>
    <property type="evidence" value="ECO:0007669"/>
    <property type="project" value="UniProtKB-KW"/>
</dbReference>
<dbReference type="InterPro" id="IPR002219">
    <property type="entry name" value="PKC_DAG/PE"/>
</dbReference>
<evidence type="ECO:0000256" key="12">
    <source>
        <dbReference type="SAM" id="MobiDB-lite"/>
    </source>
</evidence>
<feature type="domain" description="Rho-GAP" evidence="15">
    <location>
        <begin position="1407"/>
        <end position="1592"/>
    </location>
</feature>
<dbReference type="GO" id="GO:0072673">
    <property type="term" value="P:lamellipodium morphogenesis"/>
    <property type="evidence" value="ECO:0007669"/>
    <property type="project" value="TreeGrafter"/>
</dbReference>
<dbReference type="GO" id="GO:0030048">
    <property type="term" value="P:actin filament-based movement"/>
    <property type="evidence" value="ECO:0007669"/>
    <property type="project" value="TreeGrafter"/>
</dbReference>
<dbReference type="Gene3D" id="3.10.20.90">
    <property type="entry name" value="Phosphatidylinositol 3-kinase Catalytic Subunit, Chain A, domain 1"/>
    <property type="match status" value="1"/>
</dbReference>
<evidence type="ECO:0000256" key="4">
    <source>
        <dbReference type="ARBA" id="ARBA00022723"/>
    </source>
</evidence>
<dbReference type="GO" id="GO:0000146">
    <property type="term" value="F:microfilament motor activity"/>
    <property type="evidence" value="ECO:0007669"/>
    <property type="project" value="InterPro"/>
</dbReference>
<dbReference type="PROSITE" id="PS50200">
    <property type="entry name" value="RA"/>
    <property type="match status" value="1"/>
</dbReference>
<dbReference type="SMART" id="SM00324">
    <property type="entry name" value="RhoGAP"/>
    <property type="match status" value="1"/>
</dbReference>
<feature type="region of interest" description="Disordered" evidence="12">
    <location>
        <begin position="1149"/>
        <end position="1190"/>
    </location>
</feature>